<feature type="compositionally biased region" description="Low complexity" evidence="1">
    <location>
        <begin position="123"/>
        <end position="133"/>
    </location>
</feature>
<comment type="caution">
    <text evidence="2">The sequence shown here is derived from an EMBL/GenBank/DDBJ whole genome shotgun (WGS) entry which is preliminary data.</text>
</comment>
<accession>A0ABW7BUD1</accession>
<evidence type="ECO:0000256" key="1">
    <source>
        <dbReference type="SAM" id="MobiDB-lite"/>
    </source>
</evidence>
<dbReference type="RefSeq" id="WP_392882646.1">
    <property type="nucleotide sequence ID" value="NZ_JBICZW010000010.1"/>
</dbReference>
<name>A0ABW7BUD1_9ACTN</name>
<organism evidence="2 3">
    <name type="scientific">Streptomyces omiyaensis</name>
    <dbReference type="NCBI Taxonomy" id="68247"/>
    <lineage>
        <taxon>Bacteria</taxon>
        <taxon>Bacillati</taxon>
        <taxon>Actinomycetota</taxon>
        <taxon>Actinomycetes</taxon>
        <taxon>Kitasatosporales</taxon>
        <taxon>Streptomycetaceae</taxon>
        <taxon>Streptomyces</taxon>
    </lineage>
</organism>
<evidence type="ECO:0008006" key="4">
    <source>
        <dbReference type="Google" id="ProtNLM"/>
    </source>
</evidence>
<evidence type="ECO:0000313" key="2">
    <source>
        <dbReference type="EMBL" id="MFG3190763.1"/>
    </source>
</evidence>
<dbReference type="EMBL" id="JBICZW010000010">
    <property type="protein sequence ID" value="MFG3190763.1"/>
    <property type="molecule type" value="Genomic_DNA"/>
</dbReference>
<sequence length="162" mass="17343">MPKDDTGRGIRALHDAARSTVKARTATLDQVAHILITAPDHNRVKCTALRGKTRVDAISRLRPTGDGPRVVLLTALKTLARRVQALTAEHDVRTRACIARQTAAGRAKKEIIRLLGGRSPERLSATPLRRSPSPTSPPSGPHAGPRTSPPRPSPSTSESGRP</sequence>
<dbReference type="Proteomes" id="UP001604282">
    <property type="component" value="Unassembled WGS sequence"/>
</dbReference>
<protein>
    <recommendedName>
        <fullName evidence="4">Transposase</fullName>
    </recommendedName>
</protein>
<gene>
    <name evidence="2" type="ORF">ACGFYS_17690</name>
</gene>
<proteinExistence type="predicted"/>
<keyword evidence="3" id="KW-1185">Reference proteome</keyword>
<reference evidence="2 3" key="1">
    <citation type="submission" date="2024-10" db="EMBL/GenBank/DDBJ databases">
        <title>The Natural Products Discovery Center: Release of the First 8490 Sequenced Strains for Exploring Actinobacteria Biosynthetic Diversity.</title>
        <authorList>
            <person name="Kalkreuter E."/>
            <person name="Kautsar S.A."/>
            <person name="Yang D."/>
            <person name="Bader C.D."/>
            <person name="Teijaro C.N."/>
            <person name="Fluegel L."/>
            <person name="Davis C.M."/>
            <person name="Simpson J.R."/>
            <person name="Lauterbach L."/>
            <person name="Steele A.D."/>
            <person name="Gui C."/>
            <person name="Meng S."/>
            <person name="Li G."/>
            <person name="Viehrig K."/>
            <person name="Ye F."/>
            <person name="Su P."/>
            <person name="Kiefer A.F."/>
            <person name="Nichols A."/>
            <person name="Cepeda A.J."/>
            <person name="Yan W."/>
            <person name="Fan B."/>
            <person name="Jiang Y."/>
            <person name="Adhikari A."/>
            <person name="Zheng C.-J."/>
            <person name="Schuster L."/>
            <person name="Cowan T.M."/>
            <person name="Smanski M.J."/>
            <person name="Chevrette M.G."/>
            <person name="De Carvalho L.P.S."/>
            <person name="Shen B."/>
        </authorList>
    </citation>
    <scope>NUCLEOTIDE SEQUENCE [LARGE SCALE GENOMIC DNA]</scope>
    <source>
        <strain evidence="2 3">NPDC048229</strain>
    </source>
</reference>
<feature type="region of interest" description="Disordered" evidence="1">
    <location>
        <begin position="114"/>
        <end position="162"/>
    </location>
</feature>
<evidence type="ECO:0000313" key="3">
    <source>
        <dbReference type="Proteomes" id="UP001604282"/>
    </source>
</evidence>